<comment type="subcellular location">
    <subcellularLocation>
        <location evidence="1">Cell membrane</location>
        <topology evidence="1">Multi-pass membrane protein</topology>
    </subcellularLocation>
</comment>
<evidence type="ECO:0000256" key="4">
    <source>
        <dbReference type="ARBA" id="ARBA00022989"/>
    </source>
</evidence>
<evidence type="ECO:0000313" key="7">
    <source>
        <dbReference type="EMBL" id="CCD29702.1"/>
    </source>
</evidence>
<protein>
    <submittedName>
        <fullName evidence="7">Disulfide bond formation protein B (Disulfide oxidoreductase)</fullName>
    </submittedName>
</protein>
<dbReference type="GO" id="GO:0005886">
    <property type="term" value="C:plasma membrane"/>
    <property type="evidence" value="ECO:0007669"/>
    <property type="project" value="UniProtKB-SubCell"/>
</dbReference>
<gene>
    <name evidence="7" type="primary">dsbB</name>
    <name evidence="7" type="ORF">CAGGBEG34_280047</name>
</gene>
<dbReference type="GO" id="GO:0006457">
    <property type="term" value="P:protein folding"/>
    <property type="evidence" value="ECO:0007669"/>
    <property type="project" value="InterPro"/>
</dbReference>
<dbReference type="InterPro" id="IPR050183">
    <property type="entry name" value="DsbB"/>
</dbReference>
<keyword evidence="5 6" id="KW-0472">Membrane</keyword>
<evidence type="ECO:0000256" key="3">
    <source>
        <dbReference type="ARBA" id="ARBA00022692"/>
    </source>
</evidence>
<dbReference type="InterPro" id="IPR023380">
    <property type="entry name" value="DsbB-like_sf"/>
</dbReference>
<keyword evidence="4 6" id="KW-1133">Transmembrane helix</keyword>
<sequence>MSLGGALYLQFVHHQDPCPLCILQRYAYVWIAVCAFRGAFTRRPRVRCIAATGILIAAAGGLATAARQLWLLQHPTFHCGFDALQPIVDHFPLAHLWPSAFKVAGFCETVYPPILGLSLPAWSLVALLLIFAAAAFALWRSVSQLRQ</sequence>
<evidence type="ECO:0000256" key="5">
    <source>
        <dbReference type="ARBA" id="ARBA00023136"/>
    </source>
</evidence>
<dbReference type="InterPro" id="IPR003752">
    <property type="entry name" value="DiS_bond_form_DsbB/BdbC"/>
</dbReference>
<dbReference type="STRING" id="1070319.CAGGBEG34_280047"/>
<keyword evidence="3 6" id="KW-0812">Transmembrane</keyword>
<feature type="transmembrane region" description="Helical" evidence="6">
    <location>
        <begin position="46"/>
        <end position="66"/>
    </location>
</feature>
<dbReference type="SUPFAM" id="SSF158442">
    <property type="entry name" value="DsbB-like"/>
    <property type="match status" value="1"/>
</dbReference>
<evidence type="ECO:0000256" key="1">
    <source>
        <dbReference type="ARBA" id="ARBA00004651"/>
    </source>
</evidence>
<dbReference type="Proteomes" id="UP000054051">
    <property type="component" value="Unassembled WGS sequence"/>
</dbReference>
<dbReference type="eggNOG" id="COG1495">
    <property type="taxonomic scope" value="Bacteria"/>
</dbReference>
<keyword evidence="8" id="KW-1185">Reference proteome</keyword>
<keyword evidence="2" id="KW-1003">Cell membrane</keyword>
<dbReference type="NCBIfam" id="NF002552">
    <property type="entry name" value="PRK02110.1"/>
    <property type="match status" value="1"/>
</dbReference>
<name>G2JAA1_9BURK</name>
<dbReference type="Gene3D" id="1.20.1550.10">
    <property type="entry name" value="DsbB-like"/>
    <property type="match status" value="1"/>
</dbReference>
<dbReference type="Pfam" id="PF02600">
    <property type="entry name" value="DsbB"/>
    <property type="match status" value="1"/>
</dbReference>
<organism evidence="7 8">
    <name type="scientific">Candidatus Glomeribacter gigasporarum BEG34</name>
    <dbReference type="NCBI Taxonomy" id="1070319"/>
    <lineage>
        <taxon>Bacteria</taxon>
        <taxon>Pseudomonadati</taxon>
        <taxon>Pseudomonadota</taxon>
        <taxon>Betaproteobacteria</taxon>
        <taxon>Burkholderiales</taxon>
        <taxon>Burkholderiaceae</taxon>
        <taxon>Candidatus Glomeribacter</taxon>
    </lineage>
</organism>
<evidence type="ECO:0000256" key="6">
    <source>
        <dbReference type="SAM" id="Phobius"/>
    </source>
</evidence>
<evidence type="ECO:0000313" key="8">
    <source>
        <dbReference type="Proteomes" id="UP000054051"/>
    </source>
</evidence>
<dbReference type="AlphaFoldDB" id="G2JAA1"/>
<feature type="transmembrane region" description="Helical" evidence="6">
    <location>
        <begin position="119"/>
        <end position="139"/>
    </location>
</feature>
<dbReference type="EMBL" id="CAFB01000045">
    <property type="protein sequence ID" value="CCD29702.1"/>
    <property type="molecule type" value="Genomic_DNA"/>
</dbReference>
<accession>G2JAA1</accession>
<dbReference type="GO" id="GO:0015035">
    <property type="term" value="F:protein-disulfide reductase activity"/>
    <property type="evidence" value="ECO:0007669"/>
    <property type="project" value="InterPro"/>
</dbReference>
<reference evidence="7 8" key="1">
    <citation type="submission" date="2011-08" db="EMBL/GenBank/DDBJ databases">
        <title>The genome of the obligate endobacterium of an arbuscular mycorrhizal fungus reveals an interphylum network of nutritional interactions.</title>
        <authorList>
            <person name="Ghignone S."/>
            <person name="Salvioli A."/>
            <person name="Anca I."/>
            <person name="Lumini E."/>
            <person name="Ortu G."/>
            <person name="Petiti L."/>
            <person name="Cruveiller S."/>
            <person name="Bianciotto V."/>
            <person name="Piffanelli P."/>
            <person name="Lanfranco L."/>
            <person name="Bonfante P."/>
        </authorList>
    </citation>
    <scope>NUCLEOTIDE SEQUENCE [LARGE SCALE GENOMIC DNA]</scope>
    <source>
        <strain evidence="7 8">BEG34</strain>
    </source>
</reference>
<dbReference type="PANTHER" id="PTHR36570:SF3">
    <property type="entry name" value="DISULFIDE BOND FORMATION PROTEIN B"/>
    <property type="match status" value="1"/>
</dbReference>
<proteinExistence type="predicted"/>
<dbReference type="PANTHER" id="PTHR36570">
    <property type="entry name" value="DISULFIDE BOND FORMATION PROTEIN B"/>
    <property type="match status" value="1"/>
</dbReference>
<comment type="caution">
    <text evidence="7">The sequence shown here is derived from an EMBL/GenBank/DDBJ whole genome shotgun (WGS) entry which is preliminary data.</text>
</comment>
<evidence type="ECO:0000256" key="2">
    <source>
        <dbReference type="ARBA" id="ARBA00022475"/>
    </source>
</evidence>